<keyword evidence="6" id="KW-1185">Reference proteome</keyword>
<gene>
    <name evidence="5" type="ORF">J8380_07690</name>
</gene>
<sequence>MKIYSFLTLVLLLSTGLADAADPKRQQQVKQEIKQLSSSLNATQSSFDALQAEVTRTEKKLSDVSQRLHQTEKKIEETVARLQTANDKKLKQESELNIQRTGLAQQLQALYTAGEESHLRLLLRQDDPSDISRTMRYFDYMNTSRVKRIHSIQKTLTELQTLRLTIDKDRRYLQNLEQTQEKDKAELTHTLAERSDRLQKMNSDSRAKQKRLEKLRKEDASLAEIIERLSSAEQKATNAPPKTAKDTPPQKNTSKATEKKPDTTATPVKARFTPDKAFSTLKGSLSWPVSGKIIHPYNSAKNEKQRWRGVVISAPGGSKVKAVARGRVIFAGWMDTYGHMIIIEHDNNYISLYGYNRAVYKKEGTIVNANETIAAVGSSGGQSRDGLYFEIRQGKTPQNPARWCR</sequence>
<feature type="chain" id="PRO_5045698460" evidence="3">
    <location>
        <begin position="21"/>
        <end position="405"/>
    </location>
</feature>
<protein>
    <submittedName>
        <fullName evidence="5">Peptidoglycan DD-metalloendopeptidase family protein</fullName>
    </submittedName>
</protein>
<proteinExistence type="predicted"/>
<keyword evidence="1" id="KW-0175">Coiled coil</keyword>
<keyword evidence="3" id="KW-0732">Signal</keyword>
<evidence type="ECO:0000259" key="4">
    <source>
        <dbReference type="Pfam" id="PF01551"/>
    </source>
</evidence>
<dbReference type="InterPro" id="IPR050570">
    <property type="entry name" value="Cell_wall_metabolism_enzyme"/>
</dbReference>
<evidence type="ECO:0000256" key="1">
    <source>
        <dbReference type="SAM" id="Coils"/>
    </source>
</evidence>
<dbReference type="Gene3D" id="6.10.250.3150">
    <property type="match status" value="1"/>
</dbReference>
<feature type="region of interest" description="Disordered" evidence="2">
    <location>
        <begin position="229"/>
        <end position="271"/>
    </location>
</feature>
<feature type="region of interest" description="Disordered" evidence="2">
    <location>
        <begin position="193"/>
        <end position="215"/>
    </location>
</feature>
<dbReference type="Pfam" id="PF01551">
    <property type="entry name" value="Peptidase_M23"/>
    <property type="match status" value="1"/>
</dbReference>
<evidence type="ECO:0000256" key="3">
    <source>
        <dbReference type="SAM" id="SignalP"/>
    </source>
</evidence>
<evidence type="ECO:0000313" key="6">
    <source>
        <dbReference type="Proteomes" id="UP000672027"/>
    </source>
</evidence>
<feature type="signal peptide" evidence="3">
    <location>
        <begin position="1"/>
        <end position="20"/>
    </location>
</feature>
<dbReference type="RefSeq" id="WP_210229817.1">
    <property type="nucleotide sequence ID" value="NZ_CP072800.1"/>
</dbReference>
<evidence type="ECO:0000256" key="2">
    <source>
        <dbReference type="SAM" id="MobiDB-lite"/>
    </source>
</evidence>
<dbReference type="InterPro" id="IPR011055">
    <property type="entry name" value="Dup_hybrid_motif"/>
</dbReference>
<evidence type="ECO:0000313" key="5">
    <source>
        <dbReference type="EMBL" id="QTR51418.1"/>
    </source>
</evidence>
<dbReference type="Gene3D" id="2.70.70.10">
    <property type="entry name" value="Glucose Permease (Domain IIA)"/>
    <property type="match status" value="1"/>
</dbReference>
<reference evidence="5 6" key="1">
    <citation type="submission" date="2021-04" db="EMBL/GenBank/DDBJ databases">
        <title>Genomics, taxonomy and metabolism of representatives of sulfur bacteria of the genus Thiothrix: Thiothrix fructosivorans QT, Thiothrix unzii A1T and three new species, Thiothrix subterranea sp. nov., Thiothrix litoralis sp. nov. and 'Candidatus Thiothrix anitrata' sp. nov.</title>
        <authorList>
            <person name="Ravin N.V."/>
            <person name="Smolyakov D."/>
            <person name="Rudenko T.S."/>
            <person name="Mardanov A.V."/>
            <person name="Beletsky A.V."/>
            <person name="Markov N.D."/>
            <person name="Fomenkov A.I."/>
            <person name="Roberts R.J."/>
            <person name="Karnachuk O.V."/>
            <person name="Novikov A."/>
            <person name="Grabovich M.Y."/>
        </authorList>
    </citation>
    <scope>NUCLEOTIDE SEQUENCE [LARGE SCALE GENOMIC DNA]</scope>
    <source>
        <strain evidence="5 6">A52</strain>
    </source>
</reference>
<dbReference type="CDD" id="cd12797">
    <property type="entry name" value="M23_peptidase"/>
    <property type="match status" value="1"/>
</dbReference>
<accession>A0ABX7X7R2</accession>
<name>A0ABX7X7R2_9GAMM</name>
<dbReference type="SUPFAM" id="SSF51261">
    <property type="entry name" value="Duplicated hybrid motif"/>
    <property type="match status" value="1"/>
</dbReference>
<dbReference type="InterPro" id="IPR016047">
    <property type="entry name" value="M23ase_b-sheet_dom"/>
</dbReference>
<dbReference type="EMBL" id="CP072800">
    <property type="protein sequence ID" value="QTR51418.1"/>
    <property type="molecule type" value="Genomic_DNA"/>
</dbReference>
<organism evidence="5 6">
    <name type="scientific">Candidatus Thiothrix anitrata</name>
    <dbReference type="NCBI Taxonomy" id="2823902"/>
    <lineage>
        <taxon>Bacteria</taxon>
        <taxon>Pseudomonadati</taxon>
        <taxon>Pseudomonadota</taxon>
        <taxon>Gammaproteobacteria</taxon>
        <taxon>Thiotrichales</taxon>
        <taxon>Thiotrichaceae</taxon>
        <taxon>Thiothrix</taxon>
    </lineage>
</organism>
<dbReference type="PANTHER" id="PTHR21666">
    <property type="entry name" value="PEPTIDASE-RELATED"/>
    <property type="match status" value="1"/>
</dbReference>
<feature type="coiled-coil region" evidence="1">
    <location>
        <begin position="33"/>
        <end position="95"/>
    </location>
</feature>
<dbReference type="PANTHER" id="PTHR21666:SF270">
    <property type="entry name" value="MUREIN HYDROLASE ACTIVATOR ENVC"/>
    <property type="match status" value="1"/>
</dbReference>
<feature type="domain" description="M23ase beta-sheet core" evidence="4">
    <location>
        <begin position="306"/>
        <end position="400"/>
    </location>
</feature>
<dbReference type="Proteomes" id="UP000672027">
    <property type="component" value="Chromosome"/>
</dbReference>